<feature type="compositionally biased region" description="Basic and acidic residues" evidence="1">
    <location>
        <begin position="150"/>
        <end position="162"/>
    </location>
</feature>
<reference evidence="3 4" key="1">
    <citation type="journal article" date="2022" name="Front. Cell. Infect. Microbiol.">
        <title>The Genomes of Two Strains of Taenia crassiceps the Animal Model for the Study of Human Cysticercosis.</title>
        <authorList>
            <person name="Bobes R.J."/>
            <person name="Estrada K."/>
            <person name="Rios-Valencia D.G."/>
            <person name="Calderon-Gallegos A."/>
            <person name="de la Torre P."/>
            <person name="Carrero J.C."/>
            <person name="Sanchez-Flores A."/>
            <person name="Laclette J.P."/>
        </authorList>
    </citation>
    <scope>NUCLEOTIDE SEQUENCE [LARGE SCALE GENOMIC DNA]</scope>
    <source>
        <strain evidence="3">WFUcys</strain>
    </source>
</reference>
<dbReference type="EMBL" id="JAKROA010000009">
    <property type="protein sequence ID" value="KAL5105306.1"/>
    <property type="molecule type" value="Genomic_DNA"/>
</dbReference>
<evidence type="ECO:0000313" key="4">
    <source>
        <dbReference type="Proteomes" id="UP001651158"/>
    </source>
</evidence>
<evidence type="ECO:0000313" key="3">
    <source>
        <dbReference type="EMBL" id="KAL5105306.1"/>
    </source>
</evidence>
<comment type="caution">
    <text evidence="3">The sequence shown here is derived from an EMBL/GenBank/DDBJ whole genome shotgun (WGS) entry which is preliminary data.</text>
</comment>
<organism evidence="3 4">
    <name type="scientific">Taenia crassiceps</name>
    <dbReference type="NCBI Taxonomy" id="6207"/>
    <lineage>
        <taxon>Eukaryota</taxon>
        <taxon>Metazoa</taxon>
        <taxon>Spiralia</taxon>
        <taxon>Lophotrochozoa</taxon>
        <taxon>Platyhelminthes</taxon>
        <taxon>Cestoda</taxon>
        <taxon>Eucestoda</taxon>
        <taxon>Cyclophyllidea</taxon>
        <taxon>Taeniidae</taxon>
        <taxon>Taenia</taxon>
    </lineage>
</organism>
<dbReference type="SMART" id="SM00360">
    <property type="entry name" value="RRM"/>
    <property type="match status" value="1"/>
</dbReference>
<feature type="compositionally biased region" description="Basic and acidic residues" evidence="1">
    <location>
        <begin position="76"/>
        <end position="85"/>
    </location>
</feature>
<evidence type="ECO:0000259" key="2">
    <source>
        <dbReference type="SMART" id="SM00360"/>
    </source>
</evidence>
<feature type="region of interest" description="Disordered" evidence="1">
    <location>
        <begin position="53"/>
        <end position="233"/>
    </location>
</feature>
<dbReference type="Proteomes" id="UP001651158">
    <property type="component" value="Unassembled WGS sequence"/>
</dbReference>
<dbReference type="InterPro" id="IPR000504">
    <property type="entry name" value="RRM_dom"/>
</dbReference>
<keyword evidence="4" id="KW-1185">Reference proteome</keyword>
<dbReference type="Gene3D" id="3.30.70.330">
    <property type="match status" value="1"/>
</dbReference>
<proteinExistence type="predicted"/>
<dbReference type="SUPFAM" id="SSF54928">
    <property type="entry name" value="RNA-binding domain, RBD"/>
    <property type="match status" value="1"/>
</dbReference>
<accession>A0ABR4Q6M0</accession>
<name>A0ABR4Q6M0_9CEST</name>
<gene>
    <name evidence="3" type="ORF">TcWFU_009522</name>
</gene>
<dbReference type="InterPro" id="IPR012677">
    <property type="entry name" value="Nucleotide-bd_a/b_plait_sf"/>
</dbReference>
<feature type="domain" description="RRM" evidence="2">
    <location>
        <begin position="3"/>
        <end position="55"/>
    </location>
</feature>
<feature type="compositionally biased region" description="Pro residues" evidence="1">
    <location>
        <begin position="175"/>
        <end position="192"/>
    </location>
</feature>
<evidence type="ECO:0000256" key="1">
    <source>
        <dbReference type="SAM" id="MobiDB-lite"/>
    </source>
</evidence>
<dbReference type="InterPro" id="IPR035979">
    <property type="entry name" value="RBD_domain_sf"/>
</dbReference>
<sequence length="390" mass="42952">MVKIFVGNLNPSSKSQDLRKRFELYGKHMESQADAEAAISKLHNSEFDGAKINVELSHGKGSGGGPMRRRFNTRGPRRDFRDDRFSGPLRGPFGRESPRGMGGPGGYPTMRDSRYDGPPAWGGDGYGPYPPRGPSRSYDNYSSGPQGRYSGRDYDRNMRSGSRDGPYGSGYQGPAPEPVPPPRDLPRKPSPPRSRFDNYGSNYSDYCRYRDHGQPSNGPPPPPAPRSGEYYDNYGSYGAPSSYDYPPRDYHDSDRGGNYIEEIVHRRGPGRSMVMGGTKAGAVATKCKPARTCICFVVNLVAAGSSQFPLPFCTWVKGLFGTMDVFAQKHETATSTTNDSKVMRSLYKTLLAENTKPQIGKSSSTCHTLVVNMDAKNDTCSFRPAQLESR</sequence>
<protein>
    <submittedName>
        <fullName evidence="3">RNA-binding protein</fullName>
    </submittedName>
</protein>